<evidence type="ECO:0000313" key="3">
    <source>
        <dbReference type="Proteomes" id="UP000253250"/>
    </source>
</evidence>
<proteinExistence type="predicted"/>
<protein>
    <submittedName>
        <fullName evidence="2">Uncharacterized protein</fullName>
    </submittedName>
</protein>
<evidence type="ECO:0000256" key="1">
    <source>
        <dbReference type="SAM" id="MobiDB-lite"/>
    </source>
</evidence>
<evidence type="ECO:0000313" key="2">
    <source>
        <dbReference type="EMBL" id="RCN59063.1"/>
    </source>
</evidence>
<dbReference type="EMBL" id="PSYR01000001">
    <property type="protein sequence ID" value="RCN59063.1"/>
    <property type="molecule type" value="Genomic_DNA"/>
</dbReference>
<reference evidence="2 3" key="1">
    <citation type="submission" date="2018-02" db="EMBL/GenBank/DDBJ databases">
        <title>Insights into the biology of acidophilic members of the Acidiferrobacteraceae family derived from comparative genomic analyses.</title>
        <authorList>
            <person name="Issotta F."/>
            <person name="Thyssen C."/>
            <person name="Mena C."/>
            <person name="Moya A."/>
            <person name="Bellenberg S."/>
            <person name="Sproer C."/>
            <person name="Covarrubias P.C."/>
            <person name="Sand W."/>
            <person name="Quatrini R."/>
            <person name="Vera M."/>
        </authorList>
    </citation>
    <scope>NUCLEOTIDE SEQUENCE [LARGE SCALE GENOMIC DNA]</scope>
    <source>
        <strain evidence="3">m-1</strain>
    </source>
</reference>
<organism evidence="2 3">
    <name type="scientific">Acidiferrobacter thiooxydans</name>
    <dbReference type="NCBI Taxonomy" id="163359"/>
    <lineage>
        <taxon>Bacteria</taxon>
        <taxon>Pseudomonadati</taxon>
        <taxon>Pseudomonadota</taxon>
        <taxon>Gammaproteobacteria</taxon>
        <taxon>Acidiferrobacterales</taxon>
        <taxon>Acidiferrobacteraceae</taxon>
        <taxon>Acidiferrobacter</taxon>
    </lineage>
</organism>
<dbReference type="Proteomes" id="UP000253250">
    <property type="component" value="Unassembled WGS sequence"/>
</dbReference>
<dbReference type="AlphaFoldDB" id="A0A368HI90"/>
<feature type="region of interest" description="Disordered" evidence="1">
    <location>
        <begin position="128"/>
        <end position="184"/>
    </location>
</feature>
<gene>
    <name evidence="2" type="ORF">C4900_04830</name>
</gene>
<feature type="compositionally biased region" description="Basic residues" evidence="1">
    <location>
        <begin position="138"/>
        <end position="148"/>
    </location>
</feature>
<feature type="compositionally biased region" description="Basic and acidic residues" evidence="1">
    <location>
        <begin position="171"/>
        <end position="184"/>
    </location>
</feature>
<name>A0A368HI90_9GAMM</name>
<sequence>MEISCLSPALVNGLLAATAQEHGLVLVTRHTRHTRDVAPRGVATLNPFEKATRPDLQGMGSIDMDVAHHPGRDAQDAPPVAAPAIVLVRDGDEVSLLADEQPAGVAQILFVVHLLVLHPASIVVGIDPRDLDPLQPLSRRRTKTRRGRLQPESWRVSSRPCHPWPPSPSRDGQRSGSRGDARSS</sequence>
<comment type="caution">
    <text evidence="2">The sequence shown here is derived from an EMBL/GenBank/DDBJ whole genome shotgun (WGS) entry which is preliminary data.</text>
</comment>
<accession>A0A368HI90</accession>
<keyword evidence="3" id="KW-1185">Reference proteome</keyword>